<dbReference type="Proteomes" id="UP000663865">
    <property type="component" value="Unassembled WGS sequence"/>
</dbReference>
<organism evidence="2 3">
    <name type="scientific">Rotaria socialis</name>
    <dbReference type="NCBI Taxonomy" id="392032"/>
    <lineage>
        <taxon>Eukaryota</taxon>
        <taxon>Metazoa</taxon>
        <taxon>Spiralia</taxon>
        <taxon>Gnathifera</taxon>
        <taxon>Rotifera</taxon>
        <taxon>Eurotatoria</taxon>
        <taxon>Bdelloidea</taxon>
        <taxon>Philodinida</taxon>
        <taxon>Philodinidae</taxon>
        <taxon>Rotaria</taxon>
    </lineage>
</organism>
<proteinExistence type="predicted"/>
<evidence type="ECO:0000313" key="2">
    <source>
        <dbReference type="EMBL" id="CAF3777554.1"/>
    </source>
</evidence>
<reference evidence="2" key="1">
    <citation type="submission" date="2021-02" db="EMBL/GenBank/DDBJ databases">
        <authorList>
            <person name="Nowell W R."/>
        </authorList>
    </citation>
    <scope>NUCLEOTIDE SEQUENCE</scope>
</reference>
<accession>A0A819A2U6</accession>
<sequence length="674" mass="77212">MMNSVERISQLIPKFKQQLLVLEEREKLFKKNNDYSVQCDGSLSNISTNSQTTSMVPISSQTTSMVPISSQTTSMVPINSQTTSMVPINSQTTSMVPINSQPSSFVPVPATDSLSKESRDYSRSDHSDVGADINIAFPDDYKIPLLPKALIKDIEDGILEKFGPHCTNRQILIDAIVYDLLDKYNLFYPTHKQFDDIATAIVKYIKLPLTKQNITVWKDALQTKLKRKRFENPNNGVVQEYRLKYSRSGSGRPVKRKIGEIAERDRYKQMIIIPQNDETLNDIQLKADQLRDTTTIDIHTQLHLWKETFYFRRQSIGDRSTADVLKDFPGYGNSLLVFEEVKMLMKIDLSAAVRRQIPILLEKVLETPMFITDSPPIRLLKVLCRRFDETLQHTLCDMEPMTPYPKLVCIDNLIHVYVDFNPILSTNSPDDAIALLIAMYTIFELTFDKKSRTIRFIYSVLHGDKRYLSNSLRFLIKEKNIDIQYEQHKISSTSFNSACNSSIIPIVEFQTQTQSKIQMNSSQDSLNEQDSSTVTQTAEPKPSNNNSNSHILVATNECRNNSENTATQQRKRKINKNLDDENAIFLNTSEKSAHQISTLHQIPLNDTTNSTAHTRQNKKKTTMLSKISTMNKSNHQKIMPCTHSLELNLFHEIIEHSRCFLVLLVLRYILFILL</sequence>
<feature type="region of interest" description="Disordered" evidence="1">
    <location>
        <begin position="515"/>
        <end position="549"/>
    </location>
</feature>
<comment type="caution">
    <text evidence="2">The sequence shown here is derived from an EMBL/GenBank/DDBJ whole genome shotgun (WGS) entry which is preliminary data.</text>
</comment>
<evidence type="ECO:0000256" key="1">
    <source>
        <dbReference type="SAM" id="MobiDB-lite"/>
    </source>
</evidence>
<dbReference type="AlphaFoldDB" id="A0A819A2U6"/>
<gene>
    <name evidence="2" type="ORF">KIK155_LOCUS31179</name>
</gene>
<dbReference type="EMBL" id="CAJNYV010005749">
    <property type="protein sequence ID" value="CAF3777554.1"/>
    <property type="molecule type" value="Genomic_DNA"/>
</dbReference>
<evidence type="ECO:0000313" key="3">
    <source>
        <dbReference type="Proteomes" id="UP000663865"/>
    </source>
</evidence>
<protein>
    <submittedName>
        <fullName evidence="2">Uncharacterized protein</fullName>
    </submittedName>
</protein>
<name>A0A819A2U6_9BILA</name>